<dbReference type="InterPro" id="IPR027785">
    <property type="entry name" value="UvrD-like_helicase_C"/>
</dbReference>
<dbReference type="GO" id="GO:0043138">
    <property type="term" value="F:3'-5' DNA helicase activity"/>
    <property type="evidence" value="ECO:0007669"/>
    <property type="project" value="TreeGrafter"/>
</dbReference>
<dbReference type="InterPro" id="IPR003714">
    <property type="entry name" value="PhoH"/>
</dbReference>
<keyword evidence="6" id="KW-1185">Reference proteome</keyword>
<reference evidence="5" key="1">
    <citation type="journal article" date="2021" name="Microb. Physiol.">
        <title>Proteogenomic Insights into the Physiology of Marine, Sulfate-Reducing, Filamentous Desulfonema limicola and Desulfonema magnum.</title>
        <authorList>
            <person name="Schnaars V."/>
            <person name="Wohlbrand L."/>
            <person name="Scheve S."/>
            <person name="Hinrichs C."/>
            <person name="Reinhardt R."/>
            <person name="Rabus R."/>
        </authorList>
    </citation>
    <scope>NUCLEOTIDE SEQUENCE</scope>
    <source>
        <strain evidence="5">5ac10</strain>
    </source>
</reference>
<keyword evidence="5" id="KW-0378">Hydrolase</keyword>
<dbReference type="PANTHER" id="PTHR11070">
    <property type="entry name" value="UVRD / RECB / PCRA DNA HELICASE FAMILY MEMBER"/>
    <property type="match status" value="1"/>
</dbReference>
<dbReference type="GO" id="GO:0003677">
    <property type="term" value="F:DNA binding"/>
    <property type="evidence" value="ECO:0007669"/>
    <property type="project" value="InterPro"/>
</dbReference>
<evidence type="ECO:0000259" key="4">
    <source>
        <dbReference type="Pfam" id="PF13538"/>
    </source>
</evidence>
<evidence type="ECO:0000313" key="6">
    <source>
        <dbReference type="Proteomes" id="UP000663720"/>
    </source>
</evidence>
<name>A0A975B4J8_9BACT</name>
<organism evidence="5 6">
    <name type="scientific">Desulfonema limicola</name>
    <dbReference type="NCBI Taxonomy" id="45656"/>
    <lineage>
        <taxon>Bacteria</taxon>
        <taxon>Pseudomonadati</taxon>
        <taxon>Thermodesulfobacteriota</taxon>
        <taxon>Desulfobacteria</taxon>
        <taxon>Desulfobacterales</taxon>
        <taxon>Desulfococcaceae</taxon>
        <taxon>Desulfonema</taxon>
    </lineage>
</organism>
<dbReference type="KEGG" id="dli:dnl_09060"/>
<sequence length="556" mass="63937">MANMYPTFPVNGSPLSETGLFDLLKNRLDNDFYVFHSVDYILSVPRKRVKEGQIDFLILHPKLGLLVLEVKGGKDIYYEGAQKQWYSITHFGDNESIKDPYLQGRQQTHDIIKYLDNLPINGFFASQMPFGNGVIFPSANPHFGNMPPHAERWMTITADDLEKIDKNIIAIMKRWGNGKTYGGTTNKVLKQLIQKSLIPVFKLTYAIGDHIKHQDKVLWKMTEQQCRYIDFIEQHKRVLIRGYAGTGKTVLAQEKARRAALNGRKVLLLCYNRPLKEYLSDSLSDFEGDITVENFHSLCRKYIIESGQEFSPPDKNQSIFWEEEVPLMMLQALEITLERFDTVIVDEAQDFSNEWWTVVEELMYSKDTCELYIFCDPEQDIYRRTGFFPVSNAPFMLTENCRNTKKITKLICKISGMEIKNPVNHPDGLPVVFKNHDTLAEELNVLESLINNLTGVEKIPVQNIIILSYYKRNSTCISNVDKLGKFAIVENPHVIVKNQVRFSTIGMFKGLEADVVILIDVNEHIADDKLILYIATSRAKHLLYILSKGVISKRYE</sequence>
<gene>
    <name evidence="5" type="ORF">dnl_09060</name>
</gene>
<dbReference type="GO" id="GO:0000725">
    <property type="term" value="P:recombinational repair"/>
    <property type="evidence" value="ECO:0007669"/>
    <property type="project" value="TreeGrafter"/>
</dbReference>
<dbReference type="InterPro" id="IPR000212">
    <property type="entry name" value="DNA_helicase_UvrD/REP"/>
</dbReference>
<accession>A0A975B4J8</accession>
<dbReference type="PANTHER" id="PTHR11070:SF2">
    <property type="entry name" value="ATP-DEPENDENT DNA HELICASE SRS2"/>
    <property type="match status" value="1"/>
</dbReference>
<dbReference type="InterPro" id="IPR027417">
    <property type="entry name" value="P-loop_NTPase"/>
</dbReference>
<evidence type="ECO:0000259" key="2">
    <source>
        <dbReference type="Pfam" id="PF02562"/>
    </source>
</evidence>
<dbReference type="Pfam" id="PF08378">
    <property type="entry name" value="NERD"/>
    <property type="match status" value="1"/>
</dbReference>
<dbReference type="Pfam" id="PF13538">
    <property type="entry name" value="UvrD_C_2"/>
    <property type="match status" value="1"/>
</dbReference>
<dbReference type="Pfam" id="PF02562">
    <property type="entry name" value="PhoH"/>
    <property type="match status" value="1"/>
</dbReference>
<feature type="domain" description="PhoH-like protein" evidence="2">
    <location>
        <begin position="221"/>
        <end position="354"/>
    </location>
</feature>
<dbReference type="AlphaFoldDB" id="A0A975B4J8"/>
<protein>
    <recommendedName>
        <fullName evidence="1">DNA 3'-5' helicase II</fullName>
    </recommendedName>
</protein>
<proteinExistence type="predicted"/>
<dbReference type="EMBL" id="CP061799">
    <property type="protein sequence ID" value="QTA78677.1"/>
    <property type="molecule type" value="Genomic_DNA"/>
</dbReference>
<feature type="domain" description="NERD" evidence="3">
    <location>
        <begin position="20"/>
        <end position="117"/>
    </location>
</feature>
<dbReference type="GO" id="GO:0016787">
    <property type="term" value="F:hydrolase activity"/>
    <property type="evidence" value="ECO:0007669"/>
    <property type="project" value="UniProtKB-KW"/>
</dbReference>
<dbReference type="Proteomes" id="UP000663720">
    <property type="component" value="Chromosome"/>
</dbReference>
<dbReference type="RefSeq" id="WP_207690506.1">
    <property type="nucleotide sequence ID" value="NZ_CP061799.1"/>
</dbReference>
<dbReference type="InterPro" id="IPR011528">
    <property type="entry name" value="NERD"/>
</dbReference>
<dbReference type="SUPFAM" id="SSF52540">
    <property type="entry name" value="P-loop containing nucleoside triphosphate hydrolases"/>
    <property type="match status" value="1"/>
</dbReference>
<dbReference type="GO" id="GO:0005524">
    <property type="term" value="F:ATP binding"/>
    <property type="evidence" value="ECO:0007669"/>
    <property type="project" value="InterPro"/>
</dbReference>
<evidence type="ECO:0000259" key="3">
    <source>
        <dbReference type="Pfam" id="PF08378"/>
    </source>
</evidence>
<feature type="domain" description="UvrD-like helicase C-terminal" evidence="4">
    <location>
        <begin position="500"/>
        <end position="545"/>
    </location>
</feature>
<evidence type="ECO:0000256" key="1">
    <source>
        <dbReference type="ARBA" id="ARBA00034923"/>
    </source>
</evidence>
<evidence type="ECO:0000313" key="5">
    <source>
        <dbReference type="EMBL" id="QTA78677.1"/>
    </source>
</evidence>
<dbReference type="Gene3D" id="3.40.50.300">
    <property type="entry name" value="P-loop containing nucleotide triphosphate hydrolases"/>
    <property type="match status" value="2"/>
</dbReference>